<keyword evidence="1" id="KW-1133">Transmembrane helix</keyword>
<keyword evidence="1" id="KW-0812">Transmembrane</keyword>
<dbReference type="PANTHER" id="PTHR34262:SF1">
    <property type="entry name" value="TRANSMEMBRANE PROTEIN 220"/>
    <property type="match status" value="1"/>
</dbReference>
<proteinExistence type="evidence at transcript level"/>
<dbReference type="PANTHER" id="PTHR34262">
    <property type="entry name" value="TRANSMEMBRANE PROTEIN 220"/>
    <property type="match status" value="1"/>
</dbReference>
<accession>A0A131XMR4</accession>
<feature type="transmembrane region" description="Helical" evidence="1">
    <location>
        <begin position="57"/>
        <end position="77"/>
    </location>
</feature>
<dbReference type="Pfam" id="PF15071">
    <property type="entry name" value="TMEM220"/>
    <property type="match status" value="1"/>
</dbReference>
<evidence type="ECO:0000256" key="1">
    <source>
        <dbReference type="SAM" id="Phobius"/>
    </source>
</evidence>
<reference evidence="2" key="1">
    <citation type="journal article" date="2017" name="Ticks Tick Borne Dis.">
        <title>An insight into the sialome of Hyalomma excavatum.</title>
        <authorList>
            <person name="Ribeiro J.M."/>
            <person name="Slovak M."/>
            <person name="Francischetti I.M."/>
        </authorList>
    </citation>
    <scope>NUCLEOTIDE SEQUENCE</scope>
    <source>
        <strain evidence="2">Samish</strain>
        <tissue evidence="2">Salivary glands</tissue>
    </source>
</reference>
<protein>
    <submittedName>
        <fullName evidence="2">Putative membrane protein</fullName>
    </submittedName>
</protein>
<dbReference type="EMBL" id="GEFH01001161">
    <property type="protein sequence ID" value="JAP67420.1"/>
    <property type="molecule type" value="mRNA"/>
</dbReference>
<keyword evidence="1" id="KW-0472">Membrane</keyword>
<dbReference type="InterPro" id="IPR029377">
    <property type="entry name" value="TMEM220"/>
</dbReference>
<feature type="non-terminal residue" evidence="2">
    <location>
        <position position="1"/>
    </location>
</feature>
<evidence type="ECO:0000313" key="2">
    <source>
        <dbReference type="EMBL" id="JAP67420.1"/>
    </source>
</evidence>
<feature type="transmembrane region" description="Helical" evidence="1">
    <location>
        <begin position="121"/>
        <end position="140"/>
    </location>
</feature>
<feature type="transmembrane region" description="Helical" evidence="1">
    <location>
        <begin position="25"/>
        <end position="45"/>
    </location>
</feature>
<name>A0A131XMR4_9ACAR</name>
<feature type="transmembrane region" description="Helical" evidence="1">
    <location>
        <begin position="83"/>
        <end position="109"/>
    </location>
</feature>
<dbReference type="AlphaFoldDB" id="A0A131XMR4"/>
<organism evidence="2">
    <name type="scientific">Hyalomma excavatum</name>
    <dbReference type="NCBI Taxonomy" id="257692"/>
    <lineage>
        <taxon>Eukaryota</taxon>
        <taxon>Metazoa</taxon>
        <taxon>Ecdysozoa</taxon>
        <taxon>Arthropoda</taxon>
        <taxon>Chelicerata</taxon>
        <taxon>Arachnida</taxon>
        <taxon>Acari</taxon>
        <taxon>Parasitiformes</taxon>
        <taxon>Ixodida</taxon>
        <taxon>Ixodoidea</taxon>
        <taxon>Ixodidae</taxon>
        <taxon>Hyalomminae</taxon>
        <taxon>Hyalomma</taxon>
    </lineage>
</organism>
<sequence length="153" mass="16930">FRLSNAVMAMFFAMASYVQLNDPDALLWIVAYALPCFASASEALQAQWWTWQLRMRFTSAAILLSGGLLVVSVWFWLHDSACIGFNLVVCEYGRESGGSAISLIWLLLLRRDTEGIGWKRATLSTMLSLVPLAVWLALLMGDGIKYLCVGATS</sequence>